<dbReference type="Proteomes" id="UP001314635">
    <property type="component" value="Unassembled WGS sequence"/>
</dbReference>
<dbReference type="EMBL" id="JAFCLK010000030">
    <property type="protein sequence ID" value="MBR1139563.1"/>
    <property type="molecule type" value="Genomic_DNA"/>
</dbReference>
<dbReference type="PANTHER" id="PTHR22981:SF7">
    <property type="entry name" value="3-HYDROXYISOBUTYRATE DEHYDROGENASE, MITOCHONDRIAL"/>
    <property type="match status" value="1"/>
</dbReference>
<dbReference type="InterPro" id="IPR013328">
    <property type="entry name" value="6PGD_dom2"/>
</dbReference>
<dbReference type="SUPFAM" id="SSF51735">
    <property type="entry name" value="NAD(P)-binding Rossmann-fold domains"/>
    <property type="match status" value="1"/>
</dbReference>
<keyword evidence="2" id="KW-0520">NAD</keyword>
<protein>
    <submittedName>
        <fullName evidence="5">NAD(P)-dependent oxidoreductase</fullName>
    </submittedName>
</protein>
<dbReference type="PIRSF" id="PIRSF000103">
    <property type="entry name" value="HIBADH"/>
    <property type="match status" value="1"/>
</dbReference>
<evidence type="ECO:0000256" key="2">
    <source>
        <dbReference type="ARBA" id="ARBA00023027"/>
    </source>
</evidence>
<evidence type="ECO:0000259" key="4">
    <source>
        <dbReference type="Pfam" id="PF14833"/>
    </source>
</evidence>
<sequence length="293" mass="29667">MTAVGIIGLGNMGRGMALTLKGAGFAVTGYDAAAATREMLAAEGIAIADGIDAVVAAADIVILSLPTAEIVERVVEGAGGILAHARAGVIIVDTSTSHPETSRRLASLLKACGMGFVDAPVSGGPKGAATGTMTMVIGADDADLACVLPVLERMSAKRVHVGGVGAGNVAKIVNNLLCAAHLLTAAEALRIAKAAGVDAGRLLEGLNAGSGRSGVTLVNVPNWILNGAFDSGFTMQLMRKDVRLAAQFIGELGLALPMAADTARIWAESATRIADPEDFNRVVELQLGPIAKP</sequence>
<dbReference type="Gene3D" id="1.10.1040.10">
    <property type="entry name" value="N-(1-d-carboxylethyl)-l-norvaline Dehydrogenase, domain 2"/>
    <property type="match status" value="1"/>
</dbReference>
<gene>
    <name evidence="5" type="ORF">JQ619_27780</name>
</gene>
<comment type="caution">
    <text evidence="5">The sequence shown here is derived from an EMBL/GenBank/DDBJ whole genome shotgun (WGS) entry which is preliminary data.</text>
</comment>
<dbReference type="InterPro" id="IPR015815">
    <property type="entry name" value="HIBADH-related"/>
</dbReference>
<proteinExistence type="predicted"/>
<dbReference type="PANTHER" id="PTHR22981">
    <property type="entry name" value="3-HYDROXYISOBUTYRATE DEHYDROGENASE-RELATED"/>
    <property type="match status" value="1"/>
</dbReference>
<evidence type="ECO:0000259" key="3">
    <source>
        <dbReference type="Pfam" id="PF03446"/>
    </source>
</evidence>
<dbReference type="InterPro" id="IPR008927">
    <property type="entry name" value="6-PGluconate_DH-like_C_sf"/>
</dbReference>
<dbReference type="Gene3D" id="3.40.50.720">
    <property type="entry name" value="NAD(P)-binding Rossmann-like Domain"/>
    <property type="match status" value="1"/>
</dbReference>
<dbReference type="Pfam" id="PF14833">
    <property type="entry name" value="NAD_binding_11"/>
    <property type="match status" value="1"/>
</dbReference>
<evidence type="ECO:0000313" key="6">
    <source>
        <dbReference type="Proteomes" id="UP001314635"/>
    </source>
</evidence>
<keyword evidence="6" id="KW-1185">Reference proteome</keyword>
<evidence type="ECO:0000256" key="1">
    <source>
        <dbReference type="ARBA" id="ARBA00023002"/>
    </source>
</evidence>
<dbReference type="InterPro" id="IPR029154">
    <property type="entry name" value="HIBADH-like_NADP-bd"/>
</dbReference>
<name>A0ABS5GDZ6_9BRAD</name>
<dbReference type="Pfam" id="PF03446">
    <property type="entry name" value="NAD_binding_2"/>
    <property type="match status" value="1"/>
</dbReference>
<evidence type="ECO:0000313" key="5">
    <source>
        <dbReference type="EMBL" id="MBR1139563.1"/>
    </source>
</evidence>
<dbReference type="InterPro" id="IPR006115">
    <property type="entry name" value="6PGDH_NADP-bd"/>
</dbReference>
<dbReference type="RefSeq" id="WP_012045090.1">
    <property type="nucleotide sequence ID" value="NZ_JABFDP010000017.1"/>
</dbReference>
<feature type="domain" description="3-hydroxyisobutyrate dehydrogenase-like NAD-binding" evidence="4">
    <location>
        <begin position="165"/>
        <end position="285"/>
    </location>
</feature>
<dbReference type="SUPFAM" id="SSF48179">
    <property type="entry name" value="6-phosphogluconate dehydrogenase C-terminal domain-like"/>
    <property type="match status" value="1"/>
</dbReference>
<keyword evidence="1" id="KW-0560">Oxidoreductase</keyword>
<reference evidence="6" key="1">
    <citation type="journal article" date="2021" name="ISME J.">
        <title>Evolutionary origin and ecological implication of a unique nif island in free-living Bradyrhizobium lineages.</title>
        <authorList>
            <person name="Tao J."/>
        </authorList>
    </citation>
    <scope>NUCLEOTIDE SEQUENCE [LARGE SCALE GENOMIC DNA]</scope>
    <source>
        <strain evidence="6">SZCCT0094</strain>
    </source>
</reference>
<organism evidence="5 6">
    <name type="scientific">Bradyrhizobium denitrificans</name>
    <dbReference type="NCBI Taxonomy" id="2734912"/>
    <lineage>
        <taxon>Bacteria</taxon>
        <taxon>Pseudomonadati</taxon>
        <taxon>Pseudomonadota</taxon>
        <taxon>Alphaproteobacteria</taxon>
        <taxon>Hyphomicrobiales</taxon>
        <taxon>Nitrobacteraceae</taxon>
        <taxon>Bradyrhizobium</taxon>
    </lineage>
</organism>
<dbReference type="InterPro" id="IPR036291">
    <property type="entry name" value="NAD(P)-bd_dom_sf"/>
</dbReference>
<feature type="domain" description="6-phosphogluconate dehydrogenase NADP-binding" evidence="3">
    <location>
        <begin position="4"/>
        <end position="162"/>
    </location>
</feature>
<accession>A0ABS5GDZ6</accession>